<dbReference type="Gene3D" id="3.20.20.140">
    <property type="entry name" value="Metal-dependent hydrolases"/>
    <property type="match status" value="1"/>
</dbReference>
<dbReference type="SUPFAM" id="SSF51556">
    <property type="entry name" value="Metallo-dependent hydrolases"/>
    <property type="match status" value="1"/>
</dbReference>
<accession>A0ABP8B4A8</accession>
<dbReference type="PANTHER" id="PTHR43383">
    <property type="entry name" value="NODULIN 6"/>
    <property type="match status" value="1"/>
</dbReference>
<reference evidence="3" key="1">
    <citation type="journal article" date="2019" name="Int. J. Syst. Evol. Microbiol.">
        <title>The Global Catalogue of Microorganisms (GCM) 10K type strain sequencing project: providing services to taxonomists for standard genome sequencing and annotation.</title>
        <authorList>
            <consortium name="The Broad Institute Genomics Platform"/>
            <consortium name="The Broad Institute Genome Sequencing Center for Infectious Disease"/>
            <person name="Wu L."/>
            <person name="Ma J."/>
        </authorList>
    </citation>
    <scope>NUCLEOTIDE SEQUENCE [LARGE SCALE GENOMIC DNA]</scope>
    <source>
        <strain evidence="3">JCM 17388</strain>
    </source>
</reference>
<name>A0ABP8B4A8_9ACTN</name>
<feature type="region of interest" description="Disordered" evidence="1">
    <location>
        <begin position="131"/>
        <end position="200"/>
    </location>
</feature>
<dbReference type="Proteomes" id="UP001501251">
    <property type="component" value="Unassembled WGS sequence"/>
</dbReference>
<feature type="compositionally biased region" description="Basic and acidic residues" evidence="1">
    <location>
        <begin position="165"/>
        <end position="177"/>
    </location>
</feature>
<protein>
    <recommendedName>
        <fullName evidence="4">Amidohydrolase</fullName>
    </recommendedName>
</protein>
<evidence type="ECO:0000313" key="2">
    <source>
        <dbReference type="EMBL" id="GAA4197778.1"/>
    </source>
</evidence>
<dbReference type="PANTHER" id="PTHR43383:SF2">
    <property type="entry name" value="AMIDOHYDROLASE 2 FAMILY PROTEIN"/>
    <property type="match status" value="1"/>
</dbReference>
<dbReference type="EMBL" id="BAABAQ010000009">
    <property type="protein sequence ID" value="GAA4197778.1"/>
    <property type="molecule type" value="Genomic_DNA"/>
</dbReference>
<keyword evidence="3" id="KW-1185">Reference proteome</keyword>
<feature type="region of interest" description="Disordered" evidence="1">
    <location>
        <begin position="310"/>
        <end position="361"/>
    </location>
</feature>
<dbReference type="InterPro" id="IPR032466">
    <property type="entry name" value="Metal_Hydrolase"/>
</dbReference>
<dbReference type="RefSeq" id="WP_344920181.1">
    <property type="nucleotide sequence ID" value="NZ_BAABAQ010000009.1"/>
</dbReference>
<sequence>MRSDGVLPVELPDAVREALLAPLVDHNCHGVCRDDLTRARFETLLTDAGTPAPPGTTHFDTPAGAAVRRWCAPVLGLAPHVPPAVYLARRMELGAAEVNRRLLDAAGIATFLFDGSDDSYDLGDFGKSGDLGGRGGPAGPGGLGGAGGFGVLGGSRGPEGPGAVDRPDRLNRPDRFDAGPGGAGVSPRTETGHAGGTGGTETARVVHIERAEEEVAGTAVSGVSYISALVQNLAERAARAVALKSVTAHRSGHPLDPARPSRGAVIAAATRRLACPGEGLTDQVLLRHLLWTAVDVAREYGRPLQFHTGLARHGAHPGRDGRITSGRRGTYGGGGSGGSGPSGAHAGPGRSTDPGPHGAGPAPVTGFIVAVQPVGVPVVLLRSHPFHRQAASLAGALPHVYVDVGAALTRSATGSAAVMAELLELVPFHKQLFGSGGHGVAETCHLGALHYRRGLAGALAARLADGEWSAADAARVAQMIGSGNARRIYRL</sequence>
<organism evidence="2 3">
    <name type="scientific">Streptosporangium oxazolinicum</name>
    <dbReference type="NCBI Taxonomy" id="909287"/>
    <lineage>
        <taxon>Bacteria</taxon>
        <taxon>Bacillati</taxon>
        <taxon>Actinomycetota</taxon>
        <taxon>Actinomycetes</taxon>
        <taxon>Streptosporangiales</taxon>
        <taxon>Streptosporangiaceae</taxon>
        <taxon>Streptosporangium</taxon>
    </lineage>
</organism>
<feature type="compositionally biased region" description="Gly residues" evidence="1">
    <location>
        <begin position="131"/>
        <end position="160"/>
    </location>
</feature>
<feature type="compositionally biased region" description="Gly residues" evidence="1">
    <location>
        <begin position="329"/>
        <end position="341"/>
    </location>
</feature>
<evidence type="ECO:0000256" key="1">
    <source>
        <dbReference type="SAM" id="MobiDB-lite"/>
    </source>
</evidence>
<evidence type="ECO:0008006" key="4">
    <source>
        <dbReference type="Google" id="ProtNLM"/>
    </source>
</evidence>
<comment type="caution">
    <text evidence="2">The sequence shown here is derived from an EMBL/GenBank/DDBJ whole genome shotgun (WGS) entry which is preliminary data.</text>
</comment>
<proteinExistence type="predicted"/>
<gene>
    <name evidence="2" type="ORF">GCM10022252_47120</name>
</gene>
<feature type="compositionally biased region" description="Low complexity" evidence="1">
    <location>
        <begin position="342"/>
        <end position="351"/>
    </location>
</feature>
<evidence type="ECO:0000313" key="3">
    <source>
        <dbReference type="Proteomes" id="UP001501251"/>
    </source>
</evidence>